<keyword evidence="3 6" id="KW-0560">Oxidoreductase</keyword>
<dbReference type="EC" id="1.13.11.79" evidence="6"/>
<organism evidence="6 7">
    <name type="scientific">Rhodocyclus gracilis</name>
    <dbReference type="NCBI Taxonomy" id="2929842"/>
    <lineage>
        <taxon>Bacteria</taxon>
        <taxon>Pseudomonadati</taxon>
        <taxon>Pseudomonadota</taxon>
        <taxon>Betaproteobacteria</taxon>
        <taxon>Rhodocyclales</taxon>
        <taxon>Rhodocyclaceae</taxon>
        <taxon>Rhodocyclus</taxon>
    </lineage>
</organism>
<comment type="caution">
    <text evidence="6">The sequence shown here is derived from an EMBL/GenBank/DDBJ whole genome shotgun (WGS) entry which is preliminary data.</text>
</comment>
<keyword evidence="1" id="KW-0285">Flavoprotein</keyword>
<dbReference type="NCBIfam" id="TIGR02476">
    <property type="entry name" value="BluB"/>
    <property type="match status" value="1"/>
</dbReference>
<dbReference type="InterPro" id="IPR012825">
    <property type="entry name" value="BluB"/>
</dbReference>
<accession>A0ABX0WHS6</accession>
<feature type="region of interest" description="Disordered" evidence="4">
    <location>
        <begin position="1"/>
        <end position="29"/>
    </location>
</feature>
<evidence type="ECO:0000256" key="3">
    <source>
        <dbReference type="ARBA" id="ARBA00023002"/>
    </source>
</evidence>
<dbReference type="Gene3D" id="3.40.109.10">
    <property type="entry name" value="NADH Oxidase"/>
    <property type="match status" value="1"/>
</dbReference>
<proteinExistence type="predicted"/>
<name>A0ABX0WHS6_9RHOO</name>
<feature type="domain" description="Nitroreductase" evidence="5">
    <location>
        <begin position="44"/>
        <end position="208"/>
    </location>
</feature>
<evidence type="ECO:0000256" key="2">
    <source>
        <dbReference type="ARBA" id="ARBA00022643"/>
    </source>
</evidence>
<keyword evidence="2" id="KW-0288">FMN</keyword>
<reference evidence="7" key="1">
    <citation type="submission" date="2020-03" db="EMBL/GenBank/DDBJ databases">
        <title>Whole-genome sequence of the purple nonsulfur bacterium Rhodocyclus tenuis DSM112.</title>
        <authorList>
            <person name="Kyndt J.A."/>
            <person name="Meyer T.E."/>
        </authorList>
    </citation>
    <scope>NUCLEOTIDE SEQUENCE [LARGE SCALE GENOMIC DNA]</scope>
    <source>
        <strain evidence="7">DSM 112</strain>
    </source>
</reference>
<dbReference type="Pfam" id="PF00881">
    <property type="entry name" value="Nitroreductase"/>
    <property type="match status" value="1"/>
</dbReference>
<dbReference type="InterPro" id="IPR029479">
    <property type="entry name" value="Nitroreductase"/>
</dbReference>
<evidence type="ECO:0000313" key="6">
    <source>
        <dbReference type="EMBL" id="NJA89260.1"/>
    </source>
</evidence>
<dbReference type="SUPFAM" id="SSF55469">
    <property type="entry name" value="FMN-dependent nitroreductase-like"/>
    <property type="match status" value="1"/>
</dbReference>
<evidence type="ECO:0000259" key="5">
    <source>
        <dbReference type="Pfam" id="PF00881"/>
    </source>
</evidence>
<dbReference type="InterPro" id="IPR050627">
    <property type="entry name" value="Nitroreductase/BluB"/>
</dbReference>
<evidence type="ECO:0000313" key="7">
    <source>
        <dbReference type="Proteomes" id="UP000720344"/>
    </source>
</evidence>
<dbReference type="PANTHER" id="PTHR23026:SF90">
    <property type="entry name" value="IODOTYROSINE DEIODINASE 1"/>
    <property type="match status" value="1"/>
</dbReference>
<dbReference type="RefSeq" id="WP_167681703.1">
    <property type="nucleotide sequence ID" value="NZ_JAATWB010000005.1"/>
</dbReference>
<dbReference type="EMBL" id="JAATWB010000005">
    <property type="protein sequence ID" value="NJA89260.1"/>
    <property type="molecule type" value="Genomic_DNA"/>
</dbReference>
<evidence type="ECO:0000256" key="4">
    <source>
        <dbReference type="SAM" id="MobiDB-lite"/>
    </source>
</evidence>
<keyword evidence="7" id="KW-1185">Reference proteome</keyword>
<dbReference type="InterPro" id="IPR000415">
    <property type="entry name" value="Nitroreductase-like"/>
</dbReference>
<dbReference type="Proteomes" id="UP000720344">
    <property type="component" value="Unassembled WGS sequence"/>
</dbReference>
<evidence type="ECO:0000256" key="1">
    <source>
        <dbReference type="ARBA" id="ARBA00022630"/>
    </source>
</evidence>
<protein>
    <submittedName>
        <fullName evidence="6">5,6-dimethylbenzimidazole synthase</fullName>
        <ecNumber evidence="6">1.13.11.79</ecNumber>
    </submittedName>
</protein>
<dbReference type="GO" id="GO:0102919">
    <property type="term" value="F:5,6-dimethylbenzimidazole synthase activity"/>
    <property type="evidence" value="ECO:0007669"/>
    <property type="project" value="UniProtKB-EC"/>
</dbReference>
<dbReference type="PANTHER" id="PTHR23026">
    <property type="entry name" value="NADPH NITROREDUCTASE"/>
    <property type="match status" value="1"/>
</dbReference>
<sequence length="253" mass="28065">MNTSANANDTAPAAAAKNTPAARNDTPNADRYSDAEIAALWRALRERRDMRHFVADTLPDGTLERLVEAAHLAPSVGYMQPWRFIRIRSREQRERIHALVEAERLHTAEVLPSRNDEFRAVKIEGILDCAEVLVACLMPGREAHIVGRRTLPEMDVASLGCAIQNMWLAARAEGVGLGWVSFYDPDALAALLELPAGARPLAVLCIGRVREFYPRPMFEDAGWGKRLPLASLLFDERWPADADALQTTTPPAY</sequence>
<feature type="compositionally biased region" description="Low complexity" evidence="4">
    <location>
        <begin position="1"/>
        <end position="25"/>
    </location>
</feature>
<gene>
    <name evidence="6" type="primary">bluB</name>
    <name evidence="6" type="ORF">HCX48_08505</name>
</gene>